<evidence type="ECO:0000313" key="2">
    <source>
        <dbReference type="Proteomes" id="UP001055439"/>
    </source>
</evidence>
<reference evidence="1" key="1">
    <citation type="submission" date="2022-05" db="EMBL/GenBank/DDBJ databases">
        <title>The Musa troglodytarum L. genome provides insights into the mechanism of non-climacteric behaviour and enrichment of carotenoids.</title>
        <authorList>
            <person name="Wang J."/>
        </authorList>
    </citation>
    <scope>NUCLEOTIDE SEQUENCE</scope>
    <source>
        <tissue evidence="1">Leaf</tissue>
    </source>
</reference>
<sequence length="60" mass="6523">MVHNPKNQAFGTVPELGGASEPKLLPFIGVEEDNSSRLMYSDHLDMLSHSLLLKDLGDAS</sequence>
<dbReference type="EMBL" id="CP097511">
    <property type="protein sequence ID" value="URE47135.1"/>
    <property type="molecule type" value="Genomic_DNA"/>
</dbReference>
<evidence type="ECO:0000313" key="1">
    <source>
        <dbReference type="EMBL" id="URE47135.1"/>
    </source>
</evidence>
<protein>
    <submittedName>
        <fullName evidence="1">Uncharacterized protein</fullName>
    </submittedName>
</protein>
<gene>
    <name evidence="1" type="ORF">MUK42_32787</name>
</gene>
<proteinExistence type="predicted"/>
<dbReference type="Proteomes" id="UP001055439">
    <property type="component" value="Chromosome 9"/>
</dbReference>
<organism evidence="1 2">
    <name type="scientific">Musa troglodytarum</name>
    <name type="common">fe'i banana</name>
    <dbReference type="NCBI Taxonomy" id="320322"/>
    <lineage>
        <taxon>Eukaryota</taxon>
        <taxon>Viridiplantae</taxon>
        <taxon>Streptophyta</taxon>
        <taxon>Embryophyta</taxon>
        <taxon>Tracheophyta</taxon>
        <taxon>Spermatophyta</taxon>
        <taxon>Magnoliopsida</taxon>
        <taxon>Liliopsida</taxon>
        <taxon>Zingiberales</taxon>
        <taxon>Musaceae</taxon>
        <taxon>Musa</taxon>
    </lineage>
</organism>
<dbReference type="AlphaFoldDB" id="A0A9E7LDX8"/>
<name>A0A9E7LDX8_9LILI</name>
<keyword evidence="2" id="KW-1185">Reference proteome</keyword>
<accession>A0A9E7LDX8</accession>